<comment type="caution">
    <text evidence="3">The sequence shown here is derived from an EMBL/GenBank/DDBJ whole genome shotgun (WGS) entry which is preliminary data.</text>
</comment>
<dbReference type="PIRSF" id="PIRSF028777">
    <property type="entry name" value="UCP028777"/>
    <property type="match status" value="1"/>
</dbReference>
<feature type="transmembrane region" description="Helical" evidence="1">
    <location>
        <begin position="12"/>
        <end position="43"/>
    </location>
</feature>
<dbReference type="Pfam" id="PF03733">
    <property type="entry name" value="YccF"/>
    <property type="match status" value="2"/>
</dbReference>
<dbReference type="PANTHER" id="PTHR42903">
    <property type="entry name" value="INNER MEMBRANE PROTEIN YCCF"/>
    <property type="match status" value="1"/>
</dbReference>
<dbReference type="NCBIfam" id="NF008740">
    <property type="entry name" value="PRK11770.1-2"/>
    <property type="match status" value="1"/>
</dbReference>
<keyword evidence="1" id="KW-1133">Transmembrane helix</keyword>
<proteinExistence type="predicted"/>
<protein>
    <recommendedName>
        <fullName evidence="2">Inner membrane component domain-containing protein</fullName>
    </recommendedName>
</protein>
<keyword evidence="4" id="KW-1185">Reference proteome</keyword>
<dbReference type="InterPro" id="IPR031308">
    <property type="entry name" value="UCP028777"/>
</dbReference>
<dbReference type="InterPro" id="IPR005185">
    <property type="entry name" value="YccF"/>
</dbReference>
<dbReference type="OrthoDB" id="16982at2759"/>
<reference evidence="3" key="1">
    <citation type="submission" date="2022-07" db="EMBL/GenBank/DDBJ databases">
        <title>Phylogenomic reconstructions and comparative analyses of Kickxellomycotina fungi.</title>
        <authorList>
            <person name="Reynolds N.K."/>
            <person name="Stajich J.E."/>
            <person name="Barry K."/>
            <person name="Grigoriev I.V."/>
            <person name="Crous P."/>
            <person name="Smith M.E."/>
        </authorList>
    </citation>
    <scope>NUCLEOTIDE SEQUENCE</scope>
    <source>
        <strain evidence="3">RSA 567</strain>
    </source>
</reference>
<keyword evidence="1" id="KW-0472">Membrane</keyword>
<sequence>MDPCIDFLCNIIWMLLGGWVAFLIYVTGGVLLCLSIVGLPFGYECFKLSLVGLWPFGKEIHWNLGESSTTKTVFNVVWMVLLGWLLCLVHLLLMVLFAVTLVGIPFAVQHWKLAKVALWPFGTTIAKPDSFPGRGCCPA</sequence>
<organism evidence="3 4">
    <name type="scientific">Dimargaris verticillata</name>
    <dbReference type="NCBI Taxonomy" id="2761393"/>
    <lineage>
        <taxon>Eukaryota</taxon>
        <taxon>Fungi</taxon>
        <taxon>Fungi incertae sedis</taxon>
        <taxon>Zoopagomycota</taxon>
        <taxon>Kickxellomycotina</taxon>
        <taxon>Dimargaritomycetes</taxon>
        <taxon>Dimargaritales</taxon>
        <taxon>Dimargaritaceae</taxon>
        <taxon>Dimargaris</taxon>
    </lineage>
</organism>
<name>A0A9W8B549_9FUNG</name>
<dbReference type="Proteomes" id="UP001151582">
    <property type="component" value="Unassembled WGS sequence"/>
</dbReference>
<keyword evidence="1" id="KW-0812">Transmembrane</keyword>
<feature type="transmembrane region" description="Helical" evidence="1">
    <location>
        <begin position="76"/>
        <end position="108"/>
    </location>
</feature>
<accession>A0A9W8B549</accession>
<feature type="domain" description="Inner membrane component" evidence="2">
    <location>
        <begin position="73"/>
        <end position="122"/>
    </location>
</feature>
<dbReference type="AlphaFoldDB" id="A0A9W8B549"/>
<dbReference type="PANTHER" id="PTHR42903:SF1">
    <property type="entry name" value="INNER MEMBRANE PROTEIN YCCF"/>
    <property type="match status" value="1"/>
</dbReference>
<dbReference type="InterPro" id="IPR052937">
    <property type="entry name" value="Inner_membrane_protein"/>
</dbReference>
<evidence type="ECO:0000313" key="4">
    <source>
        <dbReference type="Proteomes" id="UP001151582"/>
    </source>
</evidence>
<evidence type="ECO:0000256" key="1">
    <source>
        <dbReference type="SAM" id="Phobius"/>
    </source>
</evidence>
<evidence type="ECO:0000259" key="2">
    <source>
        <dbReference type="Pfam" id="PF03733"/>
    </source>
</evidence>
<dbReference type="EMBL" id="JANBQB010000268">
    <property type="protein sequence ID" value="KAJ1978580.1"/>
    <property type="molecule type" value="Genomic_DNA"/>
</dbReference>
<dbReference type="GO" id="GO:0005886">
    <property type="term" value="C:plasma membrane"/>
    <property type="evidence" value="ECO:0007669"/>
    <property type="project" value="TreeGrafter"/>
</dbReference>
<feature type="domain" description="Inner membrane component" evidence="2">
    <location>
        <begin position="8"/>
        <end position="58"/>
    </location>
</feature>
<gene>
    <name evidence="3" type="ORF">H4R34_003158</name>
</gene>
<evidence type="ECO:0000313" key="3">
    <source>
        <dbReference type="EMBL" id="KAJ1978580.1"/>
    </source>
</evidence>